<evidence type="ECO:0000256" key="1">
    <source>
        <dbReference type="SAM" id="Phobius"/>
    </source>
</evidence>
<gene>
    <name evidence="2" type="ORF">SDC9_21969</name>
</gene>
<feature type="transmembrane region" description="Helical" evidence="1">
    <location>
        <begin position="20"/>
        <end position="39"/>
    </location>
</feature>
<organism evidence="2">
    <name type="scientific">bioreactor metagenome</name>
    <dbReference type="NCBI Taxonomy" id="1076179"/>
    <lineage>
        <taxon>unclassified sequences</taxon>
        <taxon>metagenomes</taxon>
        <taxon>ecological metagenomes</taxon>
    </lineage>
</organism>
<comment type="caution">
    <text evidence="2">The sequence shown here is derived from an EMBL/GenBank/DDBJ whole genome shotgun (WGS) entry which is preliminary data.</text>
</comment>
<name>A0A644UB53_9ZZZZ</name>
<reference evidence="2" key="1">
    <citation type="submission" date="2019-08" db="EMBL/GenBank/DDBJ databases">
        <authorList>
            <person name="Kucharzyk K."/>
            <person name="Murdoch R.W."/>
            <person name="Higgins S."/>
            <person name="Loffler F."/>
        </authorList>
    </citation>
    <scope>NUCLEOTIDE SEQUENCE</scope>
</reference>
<evidence type="ECO:0000313" key="2">
    <source>
        <dbReference type="EMBL" id="MPL76124.1"/>
    </source>
</evidence>
<dbReference type="AlphaFoldDB" id="A0A644UB53"/>
<accession>A0A644UB53</accession>
<proteinExistence type="predicted"/>
<keyword evidence="1" id="KW-1133">Transmembrane helix</keyword>
<protein>
    <submittedName>
        <fullName evidence="2">Uncharacterized protein</fullName>
    </submittedName>
</protein>
<keyword evidence="1" id="KW-0812">Transmembrane</keyword>
<dbReference type="EMBL" id="VSSQ01000095">
    <property type="protein sequence ID" value="MPL76124.1"/>
    <property type="molecule type" value="Genomic_DNA"/>
</dbReference>
<keyword evidence="1" id="KW-0472">Membrane</keyword>
<sequence length="183" mass="20100">MTNGKLCVILKDKKGTSFPLIIAVALVFILIFCGISEYIRLIIIAQGVRDAVQSAVISTVNDSYDDVFHGVREGYAGAYRPSAADFEESLDYGDIYGRLDELLGLQASGGYHVKYTGDVLEFKLSELTVDLNNVPLAPHNPDNSNGFLADAVIRLEVPVRFGGRILPAMDIRLKVQAKYMPLF</sequence>